<dbReference type="AlphaFoldDB" id="A0A1Q8Y8X9"/>
<evidence type="ECO:0000313" key="2">
    <source>
        <dbReference type="Proteomes" id="UP000185911"/>
    </source>
</evidence>
<reference evidence="1 2" key="1">
    <citation type="submission" date="2017-01" db="EMBL/GenBank/DDBJ databases">
        <title>Genome sequence of Rhodoferax antarcticus ANT.BR, a psychrophilic purple nonsulfur bacterium from an Antarctic microbial mat.</title>
        <authorList>
            <person name="Baker J."/>
            <person name="Riester C."/>
            <person name="Skinner B."/>
            <person name="Newell A."/>
            <person name="Swingley W."/>
            <person name="Madigan M."/>
            <person name="Jung D."/>
            <person name="Asao M."/>
            <person name="Chen M."/>
            <person name="Loughlin P."/>
            <person name="Pan H."/>
            <person name="Lin S."/>
            <person name="Li N."/>
            <person name="Shaw J."/>
            <person name="Prado M."/>
            <person name="Sherman C."/>
            <person name="Li X."/>
            <person name="Tang J."/>
            <person name="Blankenship R."/>
            <person name="Zhao T."/>
            <person name="Touchman J."/>
            <person name="Sattley M."/>
        </authorList>
    </citation>
    <scope>NUCLEOTIDE SEQUENCE [LARGE SCALE GENOMIC DNA]</scope>
    <source>
        <strain evidence="1 2">ANT.BR</strain>
    </source>
</reference>
<gene>
    <name evidence="1" type="ORF">BLL52_4308</name>
</gene>
<keyword evidence="2" id="KW-1185">Reference proteome</keyword>
<dbReference type="EMBL" id="MSYM01000020">
    <property type="protein sequence ID" value="OLP04453.1"/>
    <property type="molecule type" value="Genomic_DNA"/>
</dbReference>
<organism evidence="1 2">
    <name type="scientific">Rhodoferax antarcticus ANT.BR</name>
    <dbReference type="NCBI Taxonomy" id="1111071"/>
    <lineage>
        <taxon>Bacteria</taxon>
        <taxon>Pseudomonadati</taxon>
        <taxon>Pseudomonadota</taxon>
        <taxon>Betaproteobacteria</taxon>
        <taxon>Burkholderiales</taxon>
        <taxon>Comamonadaceae</taxon>
        <taxon>Rhodoferax</taxon>
    </lineage>
</organism>
<accession>A0A1Q8Y8X9</accession>
<protein>
    <submittedName>
        <fullName evidence="1">Uncharacterized protein</fullName>
    </submittedName>
</protein>
<name>A0A1Q8Y8X9_9BURK</name>
<sequence>MTKEDIYDNEISPLMAQVIEICKKKGIAMIANFACPNDTDEDLQALSIVPDENGKHPANHTGALYSIRPSSRPSLMMTTTRADGGKTITAFL</sequence>
<evidence type="ECO:0000313" key="1">
    <source>
        <dbReference type="EMBL" id="OLP04453.1"/>
    </source>
</evidence>
<dbReference type="Proteomes" id="UP000185911">
    <property type="component" value="Unassembled WGS sequence"/>
</dbReference>
<dbReference type="RefSeq" id="WP_075588334.1">
    <property type="nucleotide sequence ID" value="NZ_MSYM01000020.1"/>
</dbReference>
<comment type="caution">
    <text evidence="1">The sequence shown here is derived from an EMBL/GenBank/DDBJ whole genome shotgun (WGS) entry which is preliminary data.</text>
</comment>
<proteinExistence type="predicted"/>